<feature type="signal peptide" evidence="1">
    <location>
        <begin position="1"/>
        <end position="20"/>
    </location>
</feature>
<proteinExistence type="predicted"/>
<dbReference type="KEGG" id="ksd:KS2013_1215"/>
<protein>
    <submittedName>
        <fullName evidence="2">Uncharacterized protein</fullName>
    </submittedName>
</protein>
<dbReference type="AlphaFoldDB" id="A0A1B3BAZ1"/>
<keyword evidence="1" id="KW-0732">Signal</keyword>
<dbReference type="EMBL" id="CP012418">
    <property type="protein sequence ID" value="AOE49934.1"/>
    <property type="molecule type" value="Genomic_DNA"/>
</dbReference>
<organism evidence="2 3">
    <name type="scientific">Kangiella sediminilitoris</name>
    <dbReference type="NCBI Taxonomy" id="1144748"/>
    <lineage>
        <taxon>Bacteria</taxon>
        <taxon>Pseudomonadati</taxon>
        <taxon>Pseudomonadota</taxon>
        <taxon>Gammaproteobacteria</taxon>
        <taxon>Kangiellales</taxon>
        <taxon>Kangiellaceae</taxon>
        <taxon>Kangiella</taxon>
    </lineage>
</organism>
<gene>
    <name evidence="2" type="ORF">KS2013_1215</name>
</gene>
<evidence type="ECO:0000313" key="2">
    <source>
        <dbReference type="EMBL" id="AOE49934.1"/>
    </source>
</evidence>
<evidence type="ECO:0000256" key="1">
    <source>
        <dbReference type="SAM" id="SignalP"/>
    </source>
</evidence>
<reference evidence="3" key="1">
    <citation type="submission" date="2015-08" db="EMBL/GenBank/DDBJ databases">
        <authorList>
            <person name="Kim K.M."/>
        </authorList>
    </citation>
    <scope>NUCLEOTIDE SEQUENCE [LARGE SCALE GENOMIC DNA]</scope>
    <source>
        <strain evidence="3">KCTC 23892</strain>
    </source>
</reference>
<name>A0A1B3BAZ1_9GAMM</name>
<dbReference type="Proteomes" id="UP000094147">
    <property type="component" value="Chromosome"/>
</dbReference>
<evidence type="ECO:0000313" key="3">
    <source>
        <dbReference type="Proteomes" id="UP000094147"/>
    </source>
</evidence>
<feature type="chain" id="PRO_5008544394" evidence="1">
    <location>
        <begin position="21"/>
        <end position="166"/>
    </location>
</feature>
<sequence precursor="true">MKRSLFLLFLACSLPVSAYAIGKKVTVGYINLLILETAEALENKVEPGGVVMKSFRLKPGSILMVRVAPKEQKLNLNQREMFREQFSAQLKSRDGVTNFKSEVLNIDGCAVDYYLYEEISDLGTGYASDYVTWCDGRMGLISFADMNKHTFKVYNRLIQEMELIAE</sequence>
<dbReference type="RefSeq" id="WP_068991200.1">
    <property type="nucleotide sequence ID" value="NZ_CP012418.1"/>
</dbReference>
<accession>A0A1B3BAZ1</accession>
<keyword evidence="3" id="KW-1185">Reference proteome</keyword>